<name>W6TCE4_9LACO</name>
<dbReference type="HOGENOM" id="CLU_038686_3_1_9"/>
<evidence type="ECO:0000256" key="2">
    <source>
        <dbReference type="ARBA" id="ARBA00044777"/>
    </source>
</evidence>
<dbReference type="Proteomes" id="UP000019247">
    <property type="component" value="Unassembled WGS sequence"/>
</dbReference>
<sequence>MERGNIIETNNQQQPITIKISEFEGPLDLLLHMIRQNKMDIYDIPIADITQQYLDYLHSMATLQLDIAGDYLVMAATLMTIKSRYLLPQPTVDDDEEADADEDPRDSLVAELLAYKVYQEAAGELRVKEQARHQHFTREAMLIPTDLAAPKLTAGITVDDLQAAFRQLVAKRRRARPLMKTVAADPVNIEDRMTQIKTQLVEHPQGVDFADLFTVTASDDMLVTTFMAVLELTKQTQLKLVQAERLGPIQLYLRTDEQHDEH</sequence>
<dbReference type="GO" id="GO:0007059">
    <property type="term" value="P:chromosome segregation"/>
    <property type="evidence" value="ECO:0007669"/>
    <property type="project" value="UniProtKB-UniRule"/>
</dbReference>
<comment type="caution">
    <text evidence="4">The sequence shown here is derived from an EMBL/GenBank/DDBJ whole genome shotgun (WGS) entry which is preliminary data.</text>
</comment>
<evidence type="ECO:0000256" key="1">
    <source>
        <dbReference type="ARBA" id="ARBA00022829"/>
    </source>
</evidence>
<dbReference type="PANTHER" id="PTHR33969:SF2">
    <property type="entry name" value="SEGREGATION AND CONDENSATION PROTEIN A"/>
    <property type="match status" value="1"/>
</dbReference>
<accession>W6TCE4</accession>
<dbReference type="Pfam" id="PF02616">
    <property type="entry name" value="SMC_ScpA"/>
    <property type="match status" value="1"/>
</dbReference>
<protein>
    <recommendedName>
        <fullName evidence="2 3">Segregation and condensation protein A</fullName>
    </recommendedName>
</protein>
<keyword evidence="3" id="KW-0131">Cell cycle</keyword>
<dbReference type="PANTHER" id="PTHR33969">
    <property type="entry name" value="SEGREGATION AND CONDENSATION PROTEIN A"/>
    <property type="match status" value="1"/>
</dbReference>
<dbReference type="HAMAP" id="MF_01805">
    <property type="entry name" value="ScpA"/>
    <property type="match status" value="1"/>
</dbReference>
<keyword evidence="1 3" id="KW-0159">Chromosome partition</keyword>
<dbReference type="GO" id="GO:0006260">
    <property type="term" value="P:DNA replication"/>
    <property type="evidence" value="ECO:0007669"/>
    <property type="project" value="UniProtKB-UniRule"/>
</dbReference>
<dbReference type="PATRIC" id="fig|1400520.3.peg.1612"/>
<dbReference type="GO" id="GO:0051301">
    <property type="term" value="P:cell division"/>
    <property type="evidence" value="ECO:0007669"/>
    <property type="project" value="UniProtKB-KW"/>
</dbReference>
<keyword evidence="3" id="KW-0963">Cytoplasm</keyword>
<dbReference type="STRING" id="1400520.LFAB_08210"/>
<comment type="similarity">
    <text evidence="3">Belongs to the ScpA family.</text>
</comment>
<evidence type="ECO:0000256" key="3">
    <source>
        <dbReference type="HAMAP-Rule" id="MF_01805"/>
    </source>
</evidence>
<evidence type="ECO:0000313" key="4">
    <source>
        <dbReference type="EMBL" id="ETY74245.1"/>
    </source>
</evidence>
<organism evidence="4 5">
    <name type="scientific">Lactiplantibacillus fabifermentans T30PCM01</name>
    <dbReference type="NCBI Taxonomy" id="1400520"/>
    <lineage>
        <taxon>Bacteria</taxon>
        <taxon>Bacillati</taxon>
        <taxon>Bacillota</taxon>
        <taxon>Bacilli</taxon>
        <taxon>Lactobacillales</taxon>
        <taxon>Lactobacillaceae</taxon>
        <taxon>Lactiplantibacillus</taxon>
    </lineage>
</organism>
<gene>
    <name evidence="3" type="primary">scpA</name>
    <name evidence="4" type="ORF">LFAB_08210</name>
</gene>
<evidence type="ECO:0000313" key="5">
    <source>
        <dbReference type="Proteomes" id="UP000019247"/>
    </source>
</evidence>
<dbReference type="AlphaFoldDB" id="W6TCE4"/>
<comment type="function">
    <text evidence="3">Participates in chromosomal partition during cell division. May act via the formation of a condensin-like complex containing Smc and ScpB that pull DNA away from mid-cell into both cell halves.</text>
</comment>
<dbReference type="EMBL" id="AWWK01000035">
    <property type="protein sequence ID" value="ETY74245.1"/>
    <property type="molecule type" value="Genomic_DNA"/>
</dbReference>
<reference evidence="4 5" key="1">
    <citation type="journal article" date="2014" name="Genome Announc.">
        <title>Genome Sequence of Lactobacillus fabifermentans Strain T30PCM01, Isolated from Fermenting Grape Marc.</title>
        <authorList>
            <person name="Treu L."/>
            <person name="Vendramin V."/>
            <person name="Bovo B."/>
            <person name="Giacomini A."/>
            <person name="Corich V."/>
            <person name="Campanaro S."/>
        </authorList>
    </citation>
    <scope>NUCLEOTIDE SEQUENCE [LARGE SCALE GENOMIC DNA]</scope>
    <source>
        <strain evidence="4 5">T30PCM01</strain>
    </source>
</reference>
<comment type="subcellular location">
    <subcellularLocation>
        <location evidence="3">Cytoplasm</location>
    </subcellularLocation>
    <text evidence="3">Associated with two foci at the outer edges of the nucleoid region in young cells, and at four foci within both cell halves in older cells.</text>
</comment>
<dbReference type="GO" id="GO:0005737">
    <property type="term" value="C:cytoplasm"/>
    <property type="evidence" value="ECO:0007669"/>
    <property type="project" value="UniProtKB-SubCell"/>
</dbReference>
<comment type="subunit">
    <text evidence="3">Component of a cohesin-like complex composed of ScpA, ScpB and the Smc homodimer, in which ScpA and ScpB bind to the head domain of Smc. The presence of the three proteins is required for the association of the complex with DNA.</text>
</comment>
<dbReference type="eggNOG" id="COG1354">
    <property type="taxonomic scope" value="Bacteria"/>
</dbReference>
<dbReference type="Gene3D" id="6.10.250.2410">
    <property type="match status" value="1"/>
</dbReference>
<keyword evidence="3" id="KW-0132">Cell division</keyword>
<proteinExistence type="inferred from homology"/>
<dbReference type="InterPro" id="IPR003768">
    <property type="entry name" value="ScpA"/>
</dbReference>